<reference evidence="3" key="1">
    <citation type="submission" date="2022-01" db="EMBL/GenBank/DDBJ databases">
        <title>Gordonia xiamenensis sp. nov., isolated from surface seawater in Xiamen.</title>
        <authorList>
            <person name="He Y.F."/>
        </authorList>
    </citation>
    <scope>NUCLEOTIDE SEQUENCE</scope>
    <source>
        <strain evidence="3">GW1C4-4</strain>
    </source>
</reference>
<feature type="region of interest" description="Disordered" evidence="1">
    <location>
        <begin position="425"/>
        <end position="473"/>
    </location>
</feature>
<accession>A0ABS9DLV1</accession>
<evidence type="ECO:0000313" key="3">
    <source>
        <dbReference type="EMBL" id="MCF3940142.1"/>
    </source>
</evidence>
<protein>
    <recommendedName>
        <fullName evidence="5">Capsular polysaccharide biosynthesis protein</fullName>
    </recommendedName>
</protein>
<keyword evidence="2" id="KW-0812">Transmembrane</keyword>
<organism evidence="3 4">
    <name type="scientific">Gordonia tangerina</name>
    <dbReference type="NCBI Taxonomy" id="2911060"/>
    <lineage>
        <taxon>Bacteria</taxon>
        <taxon>Bacillati</taxon>
        <taxon>Actinomycetota</taxon>
        <taxon>Actinomycetes</taxon>
        <taxon>Mycobacteriales</taxon>
        <taxon>Gordoniaceae</taxon>
        <taxon>Gordonia</taxon>
    </lineage>
</organism>
<evidence type="ECO:0000256" key="1">
    <source>
        <dbReference type="SAM" id="MobiDB-lite"/>
    </source>
</evidence>
<dbReference type="PANTHER" id="PTHR32309:SF31">
    <property type="entry name" value="CAPSULAR EXOPOLYSACCHARIDE FAMILY"/>
    <property type="match status" value="1"/>
</dbReference>
<name>A0ABS9DLV1_9ACTN</name>
<dbReference type="InterPro" id="IPR027417">
    <property type="entry name" value="P-loop_NTPase"/>
</dbReference>
<dbReference type="EMBL" id="JAKGCU010000018">
    <property type="protein sequence ID" value="MCF3940142.1"/>
    <property type="molecule type" value="Genomic_DNA"/>
</dbReference>
<keyword evidence="4" id="KW-1185">Reference proteome</keyword>
<dbReference type="RefSeq" id="WP_235724897.1">
    <property type="nucleotide sequence ID" value="NZ_JAKGCU010000018.1"/>
</dbReference>
<feature type="transmembrane region" description="Helical" evidence="2">
    <location>
        <begin position="202"/>
        <end position="223"/>
    </location>
</feature>
<evidence type="ECO:0000313" key="4">
    <source>
        <dbReference type="Proteomes" id="UP001108089"/>
    </source>
</evidence>
<dbReference type="InterPro" id="IPR050445">
    <property type="entry name" value="Bact_polysacc_biosynth/exp"/>
</dbReference>
<evidence type="ECO:0000256" key="2">
    <source>
        <dbReference type="SAM" id="Phobius"/>
    </source>
</evidence>
<dbReference type="Proteomes" id="UP001108089">
    <property type="component" value="Unassembled WGS sequence"/>
</dbReference>
<dbReference type="PANTHER" id="PTHR32309">
    <property type="entry name" value="TYROSINE-PROTEIN KINASE"/>
    <property type="match status" value="1"/>
</dbReference>
<dbReference type="Gene3D" id="3.40.50.300">
    <property type="entry name" value="P-loop containing nucleotide triphosphate hydrolases"/>
    <property type="match status" value="1"/>
</dbReference>
<comment type="caution">
    <text evidence="3">The sequence shown here is derived from an EMBL/GenBank/DDBJ whole genome shotgun (WGS) entry which is preliminary data.</text>
</comment>
<keyword evidence="2" id="KW-0472">Membrane</keyword>
<keyword evidence="2" id="KW-1133">Transmembrane helix</keyword>
<gene>
    <name evidence="3" type="ORF">L1892_17350</name>
</gene>
<dbReference type="SUPFAM" id="SSF52540">
    <property type="entry name" value="P-loop containing nucleoside triphosphate hydrolases"/>
    <property type="match status" value="1"/>
</dbReference>
<sequence>MATSTLGVQLDRLRRRWWVVAVVLLLFLTAGIISAVRADTTYSSRATLAVVSQTRAPEQDAMLAHGYTDFFNQPENQSILRQIADVPDNVTLTAVVAAPSPLIYITASSSSSGDVESAAADAAVALRDTVNDALRASRADAIAEVRRPLDDIRETNGVVPQQALIQMEDRISQINADTTNQIEIIELQSSVSSSKPNLGTTLGLAVLAGLVVGCGFALAWGALSRRVGSGPELELRTGIEVLGQLPPDHDVDDDPRFGQLANAITGLDKYPRSLVMAAPRERPAVESTVGRIATELTDTGLRVVVVDHARASEPGAGAWSAVTVETIRPDSDITSSRPVNRYHLRELLDSLTERADLVLITAPPLVESATAQSICAEADGTLLVAEESVTALADVRTAQRLCRQAGGDILGAVLIETPRRTIRSGRLSTLVQRRHASPENASESATDSGAGHEAPATPPAVGSAVDHGTAKTR</sequence>
<proteinExistence type="predicted"/>
<evidence type="ECO:0008006" key="5">
    <source>
        <dbReference type="Google" id="ProtNLM"/>
    </source>
</evidence>